<comment type="caution">
    <text evidence="2">The sequence shown here is derived from an EMBL/GenBank/DDBJ whole genome shotgun (WGS) entry which is preliminary data.</text>
</comment>
<organism evidence="2 3">
    <name type="scientific">Lomentospora prolificans</name>
    <dbReference type="NCBI Taxonomy" id="41688"/>
    <lineage>
        <taxon>Eukaryota</taxon>
        <taxon>Fungi</taxon>
        <taxon>Dikarya</taxon>
        <taxon>Ascomycota</taxon>
        <taxon>Pezizomycotina</taxon>
        <taxon>Sordariomycetes</taxon>
        <taxon>Hypocreomycetidae</taxon>
        <taxon>Microascales</taxon>
        <taxon>Microascaceae</taxon>
        <taxon>Lomentospora</taxon>
    </lineage>
</organism>
<dbReference type="AlphaFoldDB" id="A0A2N3NJN9"/>
<dbReference type="PANTHER" id="PTHR33112">
    <property type="entry name" value="DOMAIN PROTEIN, PUTATIVE-RELATED"/>
    <property type="match status" value="1"/>
</dbReference>
<proteinExistence type="predicted"/>
<name>A0A2N3NJN9_9PEZI</name>
<dbReference type="PANTHER" id="PTHR33112:SF16">
    <property type="entry name" value="HETEROKARYON INCOMPATIBILITY DOMAIN-CONTAINING PROTEIN"/>
    <property type="match status" value="1"/>
</dbReference>
<dbReference type="Proteomes" id="UP000233524">
    <property type="component" value="Unassembled WGS sequence"/>
</dbReference>
<reference evidence="2 3" key="1">
    <citation type="journal article" date="2017" name="G3 (Bethesda)">
        <title>First Draft Genome Sequence of the Pathogenic Fungus Lomentospora prolificans (Formerly Scedosporium prolificans).</title>
        <authorList>
            <person name="Luo R."/>
            <person name="Zimin A."/>
            <person name="Workman R."/>
            <person name="Fan Y."/>
            <person name="Pertea G."/>
            <person name="Grossman N."/>
            <person name="Wear M.P."/>
            <person name="Jia B."/>
            <person name="Miller H."/>
            <person name="Casadevall A."/>
            <person name="Timp W."/>
            <person name="Zhang S.X."/>
            <person name="Salzberg S.L."/>
        </authorList>
    </citation>
    <scope>NUCLEOTIDE SEQUENCE [LARGE SCALE GENOMIC DNA]</scope>
    <source>
        <strain evidence="2 3">JHH-5317</strain>
    </source>
</reference>
<keyword evidence="3" id="KW-1185">Reference proteome</keyword>
<dbReference type="InParanoid" id="A0A2N3NJN9"/>
<accession>A0A2N3NJN9</accession>
<evidence type="ECO:0000259" key="1">
    <source>
        <dbReference type="Pfam" id="PF06985"/>
    </source>
</evidence>
<dbReference type="Pfam" id="PF06985">
    <property type="entry name" value="HET"/>
    <property type="match status" value="1"/>
</dbReference>
<dbReference type="EMBL" id="NLAX01000003">
    <property type="protein sequence ID" value="PKS12644.1"/>
    <property type="molecule type" value="Genomic_DNA"/>
</dbReference>
<protein>
    <recommendedName>
        <fullName evidence="1">Heterokaryon incompatibility domain-containing protein</fullName>
    </recommendedName>
</protein>
<evidence type="ECO:0000313" key="2">
    <source>
        <dbReference type="EMBL" id="PKS12644.1"/>
    </source>
</evidence>
<dbReference type="STRING" id="41688.A0A2N3NJN9"/>
<feature type="domain" description="Heterokaryon incompatibility" evidence="1">
    <location>
        <begin position="231"/>
        <end position="384"/>
    </location>
</feature>
<sequence>MAKTPNCEVCLDLDKTHFEERLKQTRWHHGSLAEVSNSAEAGCARCEVLRQALNHHAPDRMKCPEKYDFSIYQDRGYLMLVSKLEFRMSDSESADDEGQDDMSIDRDNIEGEGSLVWIELFTQDGTCISGLPRRSGMELTRKLHLDQECPWSLIPKMRDVPRPSSLLSDELLSQARQWIAKCEGSHAACVSPLSPTLPKRLVHIQGRPGRGRDDGLKLRLWEPAPGDIDRYVCLSHCWGRHPLITTRRENLESYYSSIPWKTLSKTFQDSIRFVSELGIHLVWIDSLCIIQDDVGDWREEAAKMASYYRNAYFTLGASSGADGAAGLLRVDAHERSTIEIVAKEGQASKEFHITARKPLSHQFGTVSSIIEDFPLMTRGWVYQEHILSRRFLHFAPRELIWECHETTDCQCGGISQIPEVRFESNAALAVAHTTTNLANKRQELWYEHVQNLTKLNFTMVSDYLPALAGLATLVSGAEKPVYLAGLWKDTLAMDLCWAFAEESTRPKQLQHIPSWSWASVQGEVTYSGPQGCVEYLKQCSDNGTAPIVSGARIANVECTPNPPPVIGLLDSGKITLQGMAVTASLLRATINGSSRIIDLRTGDDEVDSLGLRDRLAPIFDSQPPESNIELEKEVLVFGLLEWTRRNTEKGRIFTRAAFLLLQAISDESGEYRRIGLAWCNYRDSIPEKAKGKQNFLVWFREASKEAQVTVV</sequence>
<dbReference type="InterPro" id="IPR010730">
    <property type="entry name" value="HET"/>
</dbReference>
<evidence type="ECO:0000313" key="3">
    <source>
        <dbReference type="Proteomes" id="UP000233524"/>
    </source>
</evidence>
<dbReference type="OrthoDB" id="5347061at2759"/>
<dbReference type="VEuPathDB" id="FungiDB:jhhlp_000852"/>
<gene>
    <name evidence="2" type="ORF">jhhlp_000852</name>
</gene>